<dbReference type="OrthoDB" id="5385910at2759"/>
<feature type="compositionally biased region" description="Low complexity" evidence="1">
    <location>
        <begin position="90"/>
        <end position="105"/>
    </location>
</feature>
<gene>
    <name evidence="2" type="ORF">EJ08DRAFT_708701</name>
</gene>
<sequence>MPPIPVYANTPLHPDGVTPKTAAPDVGGGQQDVKQPNPAPTATTTTAVPSTTHDPSVPPPPQPGARPTPPTSSAAAPTSSIPPPPPQPGAIPSTITATYTTTHTTPLPPPSQFSIPTPNINYAPTHTTTTTTSYARNPSIPPLAQFSPAEAGAGAGADGGSERRSLEHPPGYVQNPYAVDGTAQDRARFESAHQEAREEEGVMGMVRGFVGRAGSVAKGLEEGAWKFIDGKGGK</sequence>
<feature type="compositionally biased region" description="Low complexity" evidence="1">
    <location>
        <begin position="40"/>
        <end position="55"/>
    </location>
</feature>
<dbReference type="Proteomes" id="UP000800235">
    <property type="component" value="Unassembled WGS sequence"/>
</dbReference>
<comment type="caution">
    <text evidence="2">The sequence shown here is derived from an EMBL/GenBank/DDBJ whole genome shotgun (WGS) entry which is preliminary data.</text>
</comment>
<evidence type="ECO:0000313" key="2">
    <source>
        <dbReference type="EMBL" id="KAF2433235.1"/>
    </source>
</evidence>
<feature type="region of interest" description="Disordered" evidence="1">
    <location>
        <begin position="1"/>
        <end position="178"/>
    </location>
</feature>
<protein>
    <submittedName>
        <fullName evidence="2">Uncharacterized protein</fullName>
    </submittedName>
</protein>
<evidence type="ECO:0000313" key="3">
    <source>
        <dbReference type="Proteomes" id="UP000800235"/>
    </source>
</evidence>
<accession>A0A9P4U0Z1</accession>
<keyword evidence="3" id="KW-1185">Reference proteome</keyword>
<evidence type="ECO:0000256" key="1">
    <source>
        <dbReference type="SAM" id="MobiDB-lite"/>
    </source>
</evidence>
<name>A0A9P4U0Z1_9PEZI</name>
<proteinExistence type="predicted"/>
<feature type="compositionally biased region" description="Pro residues" evidence="1">
    <location>
        <begin position="80"/>
        <end position="89"/>
    </location>
</feature>
<feature type="compositionally biased region" description="Pro residues" evidence="1">
    <location>
        <begin position="56"/>
        <end position="70"/>
    </location>
</feature>
<dbReference type="AlphaFoldDB" id="A0A9P4U0Z1"/>
<reference evidence="2" key="1">
    <citation type="journal article" date="2020" name="Stud. Mycol.">
        <title>101 Dothideomycetes genomes: a test case for predicting lifestyles and emergence of pathogens.</title>
        <authorList>
            <person name="Haridas S."/>
            <person name="Albert R."/>
            <person name="Binder M."/>
            <person name="Bloem J."/>
            <person name="Labutti K."/>
            <person name="Salamov A."/>
            <person name="Andreopoulos B."/>
            <person name="Baker S."/>
            <person name="Barry K."/>
            <person name="Bills G."/>
            <person name="Bluhm B."/>
            <person name="Cannon C."/>
            <person name="Castanera R."/>
            <person name="Culley D."/>
            <person name="Daum C."/>
            <person name="Ezra D."/>
            <person name="Gonzalez J."/>
            <person name="Henrissat B."/>
            <person name="Kuo A."/>
            <person name="Liang C."/>
            <person name="Lipzen A."/>
            <person name="Lutzoni F."/>
            <person name="Magnuson J."/>
            <person name="Mondo S."/>
            <person name="Nolan M."/>
            <person name="Ohm R."/>
            <person name="Pangilinan J."/>
            <person name="Park H.-J."/>
            <person name="Ramirez L."/>
            <person name="Alfaro M."/>
            <person name="Sun H."/>
            <person name="Tritt A."/>
            <person name="Yoshinaga Y."/>
            <person name="Zwiers L.-H."/>
            <person name="Turgeon B."/>
            <person name="Goodwin S."/>
            <person name="Spatafora J."/>
            <person name="Crous P."/>
            <person name="Grigoriev I."/>
        </authorList>
    </citation>
    <scope>NUCLEOTIDE SEQUENCE</scope>
    <source>
        <strain evidence="2">CBS 130266</strain>
    </source>
</reference>
<feature type="compositionally biased region" description="Polar residues" evidence="1">
    <location>
        <begin position="112"/>
        <end position="124"/>
    </location>
</feature>
<dbReference type="EMBL" id="MU007022">
    <property type="protein sequence ID" value="KAF2433235.1"/>
    <property type="molecule type" value="Genomic_DNA"/>
</dbReference>
<organism evidence="2 3">
    <name type="scientific">Tothia fuscella</name>
    <dbReference type="NCBI Taxonomy" id="1048955"/>
    <lineage>
        <taxon>Eukaryota</taxon>
        <taxon>Fungi</taxon>
        <taxon>Dikarya</taxon>
        <taxon>Ascomycota</taxon>
        <taxon>Pezizomycotina</taxon>
        <taxon>Dothideomycetes</taxon>
        <taxon>Pleosporomycetidae</taxon>
        <taxon>Venturiales</taxon>
        <taxon>Cylindrosympodiaceae</taxon>
        <taxon>Tothia</taxon>
    </lineage>
</organism>